<dbReference type="UniPathway" id="UPA00973"/>
<keyword evidence="3 7" id="KW-0808">Transferase</keyword>
<reference evidence="10" key="1">
    <citation type="submission" date="2013-12" db="EMBL/GenBank/DDBJ databases">
        <authorList>
            <person name="Linke B."/>
        </authorList>
    </citation>
    <scope>NUCLEOTIDE SEQUENCE [LARGE SCALE GENOMIC DNA]</scope>
    <source>
        <strain evidence="10">CRIB-18</strain>
    </source>
</reference>
<dbReference type="Gene3D" id="3.40.1390.10">
    <property type="entry name" value="MurE/MurF, N-terminal domain"/>
    <property type="match status" value="1"/>
</dbReference>
<dbReference type="PROSITE" id="PS00101">
    <property type="entry name" value="HEXAPEP_TRANSFERASES"/>
    <property type="match status" value="2"/>
</dbReference>
<dbReference type="InterPro" id="IPR001451">
    <property type="entry name" value="Hexapep"/>
</dbReference>
<organism evidence="10 11">
    <name type="scientific">Candidatus Criblamydia sequanensis CRIB-18</name>
    <dbReference type="NCBI Taxonomy" id="1437425"/>
    <lineage>
        <taxon>Bacteria</taxon>
        <taxon>Pseudomonadati</taxon>
        <taxon>Chlamydiota</taxon>
        <taxon>Chlamydiia</taxon>
        <taxon>Parachlamydiales</taxon>
        <taxon>Candidatus Criblamydiaceae</taxon>
        <taxon>Candidatus Criblamydia</taxon>
    </lineage>
</organism>
<dbReference type="InterPro" id="IPR007691">
    <property type="entry name" value="LpxD"/>
</dbReference>
<evidence type="ECO:0000256" key="4">
    <source>
        <dbReference type="ARBA" id="ARBA00022737"/>
    </source>
</evidence>
<dbReference type="GO" id="GO:0009245">
    <property type="term" value="P:lipid A biosynthetic process"/>
    <property type="evidence" value="ECO:0007669"/>
    <property type="project" value="UniProtKB-UniRule"/>
</dbReference>
<evidence type="ECO:0000256" key="7">
    <source>
        <dbReference type="HAMAP-Rule" id="MF_00523"/>
    </source>
</evidence>
<dbReference type="OrthoDB" id="9784739at2"/>
<dbReference type="HAMAP" id="MF_00523">
    <property type="entry name" value="LpxD"/>
    <property type="match status" value="1"/>
</dbReference>
<comment type="similarity">
    <text evidence="7">Belongs to the transferase hexapeptide repeat family. LpxD subfamily.</text>
</comment>
<dbReference type="EC" id="2.3.1.191" evidence="7"/>
<evidence type="ECO:0000313" key="10">
    <source>
        <dbReference type="EMBL" id="CDR33906.1"/>
    </source>
</evidence>
<evidence type="ECO:0000313" key="11">
    <source>
        <dbReference type="Proteomes" id="UP000031552"/>
    </source>
</evidence>
<dbReference type="Gene3D" id="2.160.10.10">
    <property type="entry name" value="Hexapeptide repeat proteins"/>
    <property type="match status" value="1"/>
</dbReference>
<evidence type="ECO:0000256" key="3">
    <source>
        <dbReference type="ARBA" id="ARBA00022679"/>
    </source>
</evidence>
<dbReference type="Proteomes" id="UP000031552">
    <property type="component" value="Unassembled WGS sequence"/>
</dbReference>
<dbReference type="NCBIfam" id="TIGR01853">
    <property type="entry name" value="lipid_A_lpxD"/>
    <property type="match status" value="1"/>
</dbReference>
<dbReference type="InterPro" id="IPR020573">
    <property type="entry name" value="UDP_GlcNAc_AcTrfase_non-rep"/>
</dbReference>
<dbReference type="GO" id="GO:0016410">
    <property type="term" value="F:N-acyltransferase activity"/>
    <property type="evidence" value="ECO:0007669"/>
    <property type="project" value="InterPro"/>
</dbReference>
<evidence type="ECO:0000256" key="1">
    <source>
        <dbReference type="ARBA" id="ARBA00022516"/>
    </source>
</evidence>
<comment type="caution">
    <text evidence="10">The sequence shown here is derived from an EMBL/GenBank/DDBJ whole genome shotgun (WGS) entry which is preliminary data.</text>
</comment>
<evidence type="ECO:0000259" key="8">
    <source>
        <dbReference type="Pfam" id="PF04613"/>
    </source>
</evidence>
<keyword evidence="1 7" id="KW-0444">Lipid biosynthesis</keyword>
<dbReference type="GO" id="GO:0103118">
    <property type="term" value="F:UDP-3-O-[(3R)-3-hydroxyacyl]-glucosamine N-acyltransferase activity"/>
    <property type="evidence" value="ECO:0007669"/>
    <property type="project" value="UniProtKB-EC"/>
</dbReference>
<dbReference type="InterPro" id="IPR056729">
    <property type="entry name" value="GMPPB_C"/>
</dbReference>
<sequence>MKDEYLLEDIAALTKASLHGDPKLVIKGISDLGSAEESDVSFLANPKYAKLLSASKAGAIFVPPTLAPIPNMNFLVVENPSKAFQVIAELIMKNRPMQSGFQGVHKTAVIHPEAKIGEHVIIGPNAVIDAKAIIGDHSEIGPGCFIGASSIIGQNTKLHANVTVREGCFIGNRVIIQPGAVIGSCGFGYTTTPQGHHEKLNQIGSVLIEDDVEIGANTTIDRARFKSTRIGKGSKIDNLVMIAHGVKIGENNLLVAQSGIAGSSETGNNVILAGQSGVVGHVSLGDGVIIAAQTGVSKSIKEKGSYSSGFPAMPVLDFNKMAVHLRRLGDYVEKIKDHEKRILDLEETISNN</sequence>
<keyword evidence="5 7" id="KW-0443">Lipid metabolism</keyword>
<dbReference type="RefSeq" id="WP_041017432.1">
    <property type="nucleotide sequence ID" value="NZ_CCEJ010000004.1"/>
</dbReference>
<dbReference type="InterPro" id="IPR011004">
    <property type="entry name" value="Trimer_LpxA-like_sf"/>
</dbReference>
<dbReference type="NCBIfam" id="NF002060">
    <property type="entry name" value="PRK00892.1"/>
    <property type="match status" value="1"/>
</dbReference>
<feature type="domain" description="UDP-3-O-[3-hydroxymyristoyl] glucosamine N-acyltransferase non-repeat region" evidence="8">
    <location>
        <begin position="24"/>
        <end position="90"/>
    </location>
</feature>
<comment type="subunit">
    <text evidence="7">Homotrimer.</text>
</comment>
<comment type="catalytic activity">
    <reaction evidence="7">
        <text>a UDP-3-O-[(3R)-3-hydroxyacyl]-alpha-D-glucosamine + a (3R)-hydroxyacyl-[ACP] = a UDP-2-N,3-O-bis[(3R)-3-hydroxyacyl]-alpha-D-glucosamine + holo-[ACP] + H(+)</text>
        <dbReference type="Rhea" id="RHEA:53836"/>
        <dbReference type="Rhea" id="RHEA-COMP:9685"/>
        <dbReference type="Rhea" id="RHEA-COMP:9945"/>
        <dbReference type="ChEBI" id="CHEBI:15378"/>
        <dbReference type="ChEBI" id="CHEBI:64479"/>
        <dbReference type="ChEBI" id="CHEBI:78827"/>
        <dbReference type="ChEBI" id="CHEBI:137740"/>
        <dbReference type="ChEBI" id="CHEBI:137748"/>
        <dbReference type="EC" id="2.3.1.191"/>
    </reaction>
</comment>
<evidence type="ECO:0000256" key="2">
    <source>
        <dbReference type="ARBA" id="ARBA00022556"/>
    </source>
</evidence>
<name>A0A090CZ10_9BACT</name>
<keyword evidence="6 7" id="KW-0012">Acyltransferase</keyword>
<dbReference type="AlphaFoldDB" id="A0A090CZ10"/>
<keyword evidence="2 7" id="KW-0441">Lipid A biosynthesis</keyword>
<dbReference type="PANTHER" id="PTHR43378">
    <property type="entry name" value="UDP-3-O-ACYLGLUCOSAMINE N-ACYLTRANSFERASE"/>
    <property type="match status" value="1"/>
</dbReference>
<dbReference type="EMBL" id="CCEJ010000004">
    <property type="protein sequence ID" value="CDR33906.1"/>
    <property type="molecule type" value="Genomic_DNA"/>
</dbReference>
<accession>A0A090CZ10</accession>
<keyword evidence="4 7" id="KW-0677">Repeat</keyword>
<gene>
    <name evidence="7 10" type="primary">lpxD</name>
    <name evidence="10" type="ORF">CSEC_1080</name>
</gene>
<dbReference type="STRING" id="1437425.CSEC_1080"/>
<comment type="pathway">
    <text evidence="7">Bacterial outer membrane biogenesis; LPS lipid A biosynthesis.</text>
</comment>
<protein>
    <recommendedName>
        <fullName evidence="7">UDP-3-O-acylglucosamine N-acyltransferase</fullName>
        <ecNumber evidence="7">2.3.1.191</ecNumber>
    </recommendedName>
</protein>
<keyword evidence="11" id="KW-1185">Reference proteome</keyword>
<reference evidence="10" key="2">
    <citation type="submission" date="2014-09" db="EMBL/GenBank/DDBJ databases">
        <title>Criblamydia sequanensis harbors a mega-plasmid encoding arsenite resistance.</title>
        <authorList>
            <person name="Bertelli C."/>
            <person name="Goesmann A."/>
            <person name="Greub G."/>
        </authorList>
    </citation>
    <scope>NUCLEOTIDE SEQUENCE [LARGE SCALE GENOMIC DNA]</scope>
    <source>
        <strain evidence="10">CRIB-18</strain>
    </source>
</reference>
<evidence type="ECO:0000256" key="6">
    <source>
        <dbReference type="ARBA" id="ARBA00023315"/>
    </source>
</evidence>
<dbReference type="GO" id="GO:0016020">
    <property type="term" value="C:membrane"/>
    <property type="evidence" value="ECO:0007669"/>
    <property type="project" value="GOC"/>
</dbReference>
<dbReference type="Pfam" id="PF25087">
    <property type="entry name" value="GMPPB_C"/>
    <property type="match status" value="1"/>
</dbReference>
<dbReference type="eggNOG" id="COG1044">
    <property type="taxonomic scope" value="Bacteria"/>
</dbReference>
<dbReference type="SUPFAM" id="SSF51161">
    <property type="entry name" value="Trimeric LpxA-like enzymes"/>
    <property type="match status" value="1"/>
</dbReference>
<dbReference type="Pfam" id="PF00132">
    <property type="entry name" value="Hexapep"/>
    <property type="match status" value="1"/>
</dbReference>
<feature type="active site" description="Proton acceptor" evidence="7">
    <location>
        <position position="244"/>
    </location>
</feature>
<dbReference type="Pfam" id="PF04613">
    <property type="entry name" value="LpxD"/>
    <property type="match status" value="1"/>
</dbReference>
<dbReference type="InterPro" id="IPR018357">
    <property type="entry name" value="Hexapep_transf_CS"/>
</dbReference>
<feature type="domain" description="Mannose-1-phosphate guanyltransferase C-terminal" evidence="9">
    <location>
        <begin position="104"/>
        <end position="185"/>
    </location>
</feature>
<evidence type="ECO:0000259" key="9">
    <source>
        <dbReference type="Pfam" id="PF25087"/>
    </source>
</evidence>
<dbReference type="CDD" id="cd03352">
    <property type="entry name" value="LbH_LpxD"/>
    <property type="match status" value="1"/>
</dbReference>
<comment type="function">
    <text evidence="7">Catalyzes the N-acylation of UDP-3-O-acylglucosamine using 3-hydroxyacyl-ACP as the acyl donor. Is involved in the biosynthesis of lipid A, a phosphorylated glycolipid that anchors the lipopolysaccharide to the outer membrane of the cell.</text>
</comment>
<evidence type="ECO:0000256" key="5">
    <source>
        <dbReference type="ARBA" id="ARBA00023098"/>
    </source>
</evidence>
<proteinExistence type="inferred from homology"/>
<dbReference type="PANTHER" id="PTHR43378:SF2">
    <property type="entry name" value="UDP-3-O-ACYLGLUCOSAMINE N-ACYLTRANSFERASE 1, MITOCHONDRIAL-RELATED"/>
    <property type="match status" value="1"/>
</dbReference>